<organism evidence="8 9">
    <name type="scientific">Candidatus Muproteobacteria bacterium RBG_16_65_31</name>
    <dbReference type="NCBI Taxonomy" id="1817759"/>
    <lineage>
        <taxon>Bacteria</taxon>
        <taxon>Pseudomonadati</taxon>
        <taxon>Pseudomonadota</taxon>
        <taxon>Candidatus Muproteobacteria</taxon>
    </lineage>
</organism>
<comment type="function">
    <text evidence="7">Catalyzes the methyl esterification of L-isoaspartyl residues in peptides and proteins that result from spontaneous decomposition of normal L-aspartyl and L-asparaginyl residues. It plays a role in the repair and/or degradation of damaged proteins.</text>
</comment>
<evidence type="ECO:0000313" key="8">
    <source>
        <dbReference type="EMBL" id="OGI44553.1"/>
    </source>
</evidence>
<dbReference type="NCBIfam" id="TIGR00080">
    <property type="entry name" value="pimt"/>
    <property type="match status" value="1"/>
</dbReference>
<proteinExistence type="inferred from homology"/>
<dbReference type="EC" id="2.1.1.77" evidence="7"/>
<name>A0A1F6THE5_9PROT</name>
<evidence type="ECO:0000256" key="3">
    <source>
        <dbReference type="ARBA" id="ARBA00022490"/>
    </source>
</evidence>
<dbReference type="SUPFAM" id="SSF53335">
    <property type="entry name" value="S-adenosyl-L-methionine-dependent methyltransferases"/>
    <property type="match status" value="1"/>
</dbReference>
<evidence type="ECO:0000256" key="6">
    <source>
        <dbReference type="ARBA" id="ARBA00022691"/>
    </source>
</evidence>
<protein>
    <recommendedName>
        <fullName evidence="7">Protein-L-isoaspartate O-methyltransferase</fullName>
        <ecNumber evidence="7">2.1.1.77</ecNumber>
    </recommendedName>
    <alternativeName>
        <fullName evidence="7">L-isoaspartyl protein carboxyl methyltransferase</fullName>
    </alternativeName>
    <alternativeName>
        <fullName evidence="7">Protein L-isoaspartyl methyltransferase</fullName>
    </alternativeName>
    <alternativeName>
        <fullName evidence="7">Protein-beta-aspartate methyltransferase</fullName>
        <shortName evidence="7">PIMT</shortName>
    </alternativeName>
</protein>
<dbReference type="PANTHER" id="PTHR11579">
    <property type="entry name" value="PROTEIN-L-ISOASPARTATE O-METHYLTRANSFERASE"/>
    <property type="match status" value="1"/>
</dbReference>
<dbReference type="Gene3D" id="3.40.50.150">
    <property type="entry name" value="Vaccinia Virus protein VP39"/>
    <property type="match status" value="1"/>
</dbReference>
<dbReference type="EMBL" id="MFST01000044">
    <property type="protein sequence ID" value="OGI44553.1"/>
    <property type="molecule type" value="Genomic_DNA"/>
</dbReference>
<evidence type="ECO:0000256" key="4">
    <source>
        <dbReference type="ARBA" id="ARBA00022603"/>
    </source>
</evidence>
<evidence type="ECO:0000256" key="2">
    <source>
        <dbReference type="ARBA" id="ARBA00005369"/>
    </source>
</evidence>
<dbReference type="Pfam" id="PF01135">
    <property type="entry name" value="PCMT"/>
    <property type="match status" value="1"/>
</dbReference>
<keyword evidence="6 7" id="KW-0949">S-adenosyl-L-methionine</keyword>
<sequence length="213" mass="22970">MVETVRRDAQATSRELRQETLGAGILAALGAVPRHEFVPMEYRAAAYHNRPLPIGYGQTISQPYVVAVMTDLLGLKPGDRALEVGTGSGYQAAILAQLKVRVYTIEIIPALGEAARERLRRLGYGGVEVRVGDGYYGWREAAPFDGIVVTAAANHIPPPLIEQLKNGGRMVIPVGNPFGAQQLVVVKKDSAGRVSTQKILPVRFVPLTGRHGP</sequence>
<dbReference type="GO" id="GO:0004719">
    <property type="term" value="F:protein-L-isoaspartate (D-aspartate) O-methyltransferase activity"/>
    <property type="evidence" value="ECO:0007669"/>
    <property type="project" value="UniProtKB-UniRule"/>
</dbReference>
<dbReference type="GO" id="GO:0032259">
    <property type="term" value="P:methylation"/>
    <property type="evidence" value="ECO:0007669"/>
    <property type="project" value="UniProtKB-KW"/>
</dbReference>
<gene>
    <name evidence="7" type="primary">pcm</name>
    <name evidence="8" type="ORF">A2V92_00245</name>
</gene>
<dbReference type="FunFam" id="3.40.50.150:FF:000010">
    <property type="entry name" value="Protein-L-isoaspartate O-methyltransferase"/>
    <property type="match status" value="1"/>
</dbReference>
<dbReference type="NCBIfam" id="NF001453">
    <property type="entry name" value="PRK00312.1"/>
    <property type="match status" value="1"/>
</dbReference>
<evidence type="ECO:0000256" key="7">
    <source>
        <dbReference type="HAMAP-Rule" id="MF_00090"/>
    </source>
</evidence>
<dbReference type="AlphaFoldDB" id="A0A1F6THE5"/>
<evidence type="ECO:0000256" key="1">
    <source>
        <dbReference type="ARBA" id="ARBA00004496"/>
    </source>
</evidence>
<comment type="catalytic activity">
    <reaction evidence="7">
        <text>[protein]-L-isoaspartate + S-adenosyl-L-methionine = [protein]-L-isoaspartate alpha-methyl ester + S-adenosyl-L-homocysteine</text>
        <dbReference type="Rhea" id="RHEA:12705"/>
        <dbReference type="Rhea" id="RHEA-COMP:12143"/>
        <dbReference type="Rhea" id="RHEA-COMP:12144"/>
        <dbReference type="ChEBI" id="CHEBI:57856"/>
        <dbReference type="ChEBI" id="CHEBI:59789"/>
        <dbReference type="ChEBI" id="CHEBI:90596"/>
        <dbReference type="ChEBI" id="CHEBI:90598"/>
        <dbReference type="EC" id="2.1.1.77"/>
    </reaction>
</comment>
<dbReference type="CDD" id="cd02440">
    <property type="entry name" value="AdoMet_MTases"/>
    <property type="match status" value="1"/>
</dbReference>
<keyword evidence="5 7" id="KW-0808">Transferase</keyword>
<feature type="active site" evidence="7">
    <location>
        <position position="61"/>
    </location>
</feature>
<evidence type="ECO:0000256" key="5">
    <source>
        <dbReference type="ARBA" id="ARBA00022679"/>
    </source>
</evidence>
<dbReference type="GO" id="GO:0030091">
    <property type="term" value="P:protein repair"/>
    <property type="evidence" value="ECO:0007669"/>
    <property type="project" value="UniProtKB-UniRule"/>
</dbReference>
<dbReference type="PANTHER" id="PTHR11579:SF0">
    <property type="entry name" value="PROTEIN-L-ISOASPARTATE(D-ASPARTATE) O-METHYLTRANSFERASE"/>
    <property type="match status" value="1"/>
</dbReference>
<dbReference type="HAMAP" id="MF_00090">
    <property type="entry name" value="PIMT"/>
    <property type="match status" value="1"/>
</dbReference>
<comment type="caution">
    <text evidence="8">The sequence shown here is derived from an EMBL/GenBank/DDBJ whole genome shotgun (WGS) entry which is preliminary data.</text>
</comment>
<evidence type="ECO:0000313" key="9">
    <source>
        <dbReference type="Proteomes" id="UP000179344"/>
    </source>
</evidence>
<comment type="subcellular location">
    <subcellularLocation>
        <location evidence="1 7">Cytoplasm</location>
    </subcellularLocation>
</comment>
<dbReference type="InterPro" id="IPR029063">
    <property type="entry name" value="SAM-dependent_MTases_sf"/>
</dbReference>
<dbReference type="GO" id="GO:0005737">
    <property type="term" value="C:cytoplasm"/>
    <property type="evidence" value="ECO:0007669"/>
    <property type="project" value="UniProtKB-SubCell"/>
</dbReference>
<keyword evidence="3 7" id="KW-0963">Cytoplasm</keyword>
<keyword evidence="4 7" id="KW-0489">Methyltransferase</keyword>
<reference evidence="8 9" key="1">
    <citation type="journal article" date="2016" name="Nat. Commun.">
        <title>Thousands of microbial genomes shed light on interconnected biogeochemical processes in an aquifer system.</title>
        <authorList>
            <person name="Anantharaman K."/>
            <person name="Brown C.T."/>
            <person name="Hug L.A."/>
            <person name="Sharon I."/>
            <person name="Castelle C.J."/>
            <person name="Probst A.J."/>
            <person name="Thomas B.C."/>
            <person name="Singh A."/>
            <person name="Wilkins M.J."/>
            <person name="Karaoz U."/>
            <person name="Brodie E.L."/>
            <person name="Williams K.H."/>
            <person name="Hubbard S.S."/>
            <person name="Banfield J.F."/>
        </authorList>
    </citation>
    <scope>NUCLEOTIDE SEQUENCE [LARGE SCALE GENOMIC DNA]</scope>
</reference>
<dbReference type="Proteomes" id="UP000179344">
    <property type="component" value="Unassembled WGS sequence"/>
</dbReference>
<accession>A0A1F6THE5</accession>
<comment type="similarity">
    <text evidence="2 7">Belongs to the methyltransferase superfamily. L-isoaspartyl/D-aspartyl protein methyltransferase family.</text>
</comment>
<dbReference type="PROSITE" id="PS01279">
    <property type="entry name" value="PCMT"/>
    <property type="match status" value="1"/>
</dbReference>
<dbReference type="InterPro" id="IPR000682">
    <property type="entry name" value="PCMT"/>
</dbReference>